<dbReference type="Proteomes" id="UP000828390">
    <property type="component" value="Unassembled WGS sequence"/>
</dbReference>
<evidence type="ECO:0000313" key="3">
    <source>
        <dbReference type="Proteomes" id="UP000828390"/>
    </source>
</evidence>
<accession>A0A9D4D2Z6</accession>
<reference evidence="2" key="2">
    <citation type="submission" date="2020-11" db="EMBL/GenBank/DDBJ databases">
        <authorList>
            <person name="McCartney M.A."/>
            <person name="Auch B."/>
            <person name="Kono T."/>
            <person name="Mallez S."/>
            <person name="Becker A."/>
            <person name="Gohl D.M."/>
            <person name="Silverstein K.A.T."/>
            <person name="Koren S."/>
            <person name="Bechman K.B."/>
            <person name="Herman A."/>
            <person name="Abrahante J.E."/>
            <person name="Garbe J."/>
        </authorList>
    </citation>
    <scope>NUCLEOTIDE SEQUENCE</scope>
    <source>
        <strain evidence="2">Duluth1</strain>
        <tissue evidence="2">Whole animal</tissue>
    </source>
</reference>
<organism evidence="2 3">
    <name type="scientific">Dreissena polymorpha</name>
    <name type="common">Zebra mussel</name>
    <name type="synonym">Mytilus polymorpha</name>
    <dbReference type="NCBI Taxonomy" id="45954"/>
    <lineage>
        <taxon>Eukaryota</taxon>
        <taxon>Metazoa</taxon>
        <taxon>Spiralia</taxon>
        <taxon>Lophotrochozoa</taxon>
        <taxon>Mollusca</taxon>
        <taxon>Bivalvia</taxon>
        <taxon>Autobranchia</taxon>
        <taxon>Heteroconchia</taxon>
        <taxon>Euheterodonta</taxon>
        <taxon>Imparidentia</taxon>
        <taxon>Neoheterodontei</taxon>
        <taxon>Myida</taxon>
        <taxon>Dreissenoidea</taxon>
        <taxon>Dreissenidae</taxon>
        <taxon>Dreissena</taxon>
    </lineage>
</organism>
<feature type="domain" description="MAM" evidence="1">
    <location>
        <begin position="1"/>
        <end position="54"/>
    </location>
</feature>
<dbReference type="PROSITE" id="PS50060">
    <property type="entry name" value="MAM_2"/>
    <property type="match status" value="1"/>
</dbReference>
<comment type="caution">
    <text evidence="2">The sequence shown here is derived from an EMBL/GenBank/DDBJ whole genome shotgun (WGS) entry which is preliminary data.</text>
</comment>
<dbReference type="EMBL" id="JAIWYP010000011">
    <property type="protein sequence ID" value="KAH3736383.1"/>
    <property type="molecule type" value="Genomic_DNA"/>
</dbReference>
<sequence>MSVKGTNENAWNKTQVRVDEDHDFQVIFEATLVNEIGSRVAIDDVIDASVDCHRYELSKTLTEFIEYNNKNNKLYAHCELVLLCCKMSN</sequence>
<reference evidence="2" key="1">
    <citation type="journal article" date="2019" name="bioRxiv">
        <title>The Genome of the Zebra Mussel, Dreissena polymorpha: A Resource for Invasive Species Research.</title>
        <authorList>
            <person name="McCartney M.A."/>
            <person name="Auch B."/>
            <person name="Kono T."/>
            <person name="Mallez S."/>
            <person name="Zhang Y."/>
            <person name="Obille A."/>
            <person name="Becker A."/>
            <person name="Abrahante J.E."/>
            <person name="Garbe J."/>
            <person name="Badalamenti J.P."/>
            <person name="Herman A."/>
            <person name="Mangelson H."/>
            <person name="Liachko I."/>
            <person name="Sullivan S."/>
            <person name="Sone E.D."/>
            <person name="Koren S."/>
            <person name="Silverstein K.A.T."/>
            <person name="Beckman K.B."/>
            <person name="Gohl D.M."/>
        </authorList>
    </citation>
    <scope>NUCLEOTIDE SEQUENCE</scope>
    <source>
        <strain evidence="2">Duluth1</strain>
        <tissue evidence="2">Whole animal</tissue>
    </source>
</reference>
<dbReference type="InterPro" id="IPR000998">
    <property type="entry name" value="MAM_dom"/>
</dbReference>
<gene>
    <name evidence="2" type="ORF">DPMN_042946</name>
</gene>
<name>A0A9D4D2Z6_DREPO</name>
<evidence type="ECO:0000313" key="2">
    <source>
        <dbReference type="EMBL" id="KAH3736383.1"/>
    </source>
</evidence>
<dbReference type="GO" id="GO:0016020">
    <property type="term" value="C:membrane"/>
    <property type="evidence" value="ECO:0007669"/>
    <property type="project" value="InterPro"/>
</dbReference>
<dbReference type="Gene3D" id="2.60.120.200">
    <property type="match status" value="1"/>
</dbReference>
<dbReference type="Pfam" id="PF00629">
    <property type="entry name" value="MAM"/>
    <property type="match status" value="1"/>
</dbReference>
<dbReference type="AlphaFoldDB" id="A0A9D4D2Z6"/>
<keyword evidence="3" id="KW-1185">Reference proteome</keyword>
<protein>
    <recommendedName>
        <fullName evidence="1">MAM domain-containing protein</fullName>
    </recommendedName>
</protein>
<evidence type="ECO:0000259" key="1">
    <source>
        <dbReference type="PROSITE" id="PS50060"/>
    </source>
</evidence>
<proteinExistence type="predicted"/>